<feature type="region of interest" description="Disordered" evidence="1">
    <location>
        <begin position="77"/>
        <end position="108"/>
    </location>
</feature>
<feature type="compositionally biased region" description="Polar residues" evidence="1">
    <location>
        <begin position="178"/>
        <end position="191"/>
    </location>
</feature>
<name>A0A8R1IJI5_CAEJA</name>
<evidence type="ECO:0000256" key="1">
    <source>
        <dbReference type="SAM" id="MobiDB-lite"/>
    </source>
</evidence>
<reference evidence="2" key="2">
    <citation type="submission" date="2022-06" db="UniProtKB">
        <authorList>
            <consortium name="EnsemblMetazoa"/>
        </authorList>
    </citation>
    <scope>IDENTIFICATION</scope>
    <source>
        <strain evidence="2">DF5081</strain>
    </source>
</reference>
<evidence type="ECO:0000313" key="3">
    <source>
        <dbReference type="Proteomes" id="UP000005237"/>
    </source>
</evidence>
<dbReference type="AlphaFoldDB" id="A0A8R1IJI5"/>
<evidence type="ECO:0000313" key="2">
    <source>
        <dbReference type="EnsemblMetazoa" id="CJA37634.1"/>
    </source>
</evidence>
<dbReference type="EnsemblMetazoa" id="CJA37634.1">
    <property type="protein sequence ID" value="CJA37634.1"/>
    <property type="gene ID" value="WBGene00213481"/>
</dbReference>
<feature type="region of interest" description="Disordered" evidence="1">
    <location>
        <begin position="27"/>
        <end position="56"/>
    </location>
</feature>
<reference evidence="3" key="1">
    <citation type="submission" date="2010-08" db="EMBL/GenBank/DDBJ databases">
        <authorList>
            <consortium name="Caenorhabditis japonica Sequencing Consortium"/>
            <person name="Wilson R.K."/>
        </authorList>
    </citation>
    <scope>NUCLEOTIDE SEQUENCE [LARGE SCALE GENOMIC DNA]</scope>
    <source>
        <strain evidence="3">DF5081</strain>
    </source>
</reference>
<dbReference type="Proteomes" id="UP000005237">
    <property type="component" value="Unassembled WGS sequence"/>
</dbReference>
<accession>A0A8R1IJI5</accession>
<keyword evidence="3" id="KW-1185">Reference proteome</keyword>
<feature type="region of interest" description="Disordered" evidence="1">
    <location>
        <begin position="171"/>
        <end position="198"/>
    </location>
</feature>
<proteinExistence type="predicted"/>
<feature type="compositionally biased region" description="Basic and acidic residues" evidence="1">
    <location>
        <begin position="93"/>
        <end position="104"/>
    </location>
</feature>
<feature type="compositionally biased region" description="Polar residues" evidence="1">
    <location>
        <begin position="27"/>
        <end position="42"/>
    </location>
</feature>
<organism evidence="2 3">
    <name type="scientific">Caenorhabditis japonica</name>
    <dbReference type="NCBI Taxonomy" id="281687"/>
    <lineage>
        <taxon>Eukaryota</taxon>
        <taxon>Metazoa</taxon>
        <taxon>Ecdysozoa</taxon>
        <taxon>Nematoda</taxon>
        <taxon>Chromadorea</taxon>
        <taxon>Rhabditida</taxon>
        <taxon>Rhabditina</taxon>
        <taxon>Rhabditomorpha</taxon>
        <taxon>Rhabditoidea</taxon>
        <taxon>Rhabditidae</taxon>
        <taxon>Peloderinae</taxon>
        <taxon>Caenorhabditis</taxon>
    </lineage>
</organism>
<protein>
    <submittedName>
        <fullName evidence="2">BED-type domain-containing protein</fullName>
    </submittedName>
</protein>
<sequence>MTSLLGGNFQEVLHTALASQLNVLSQKTSDSEAPTTFSSSDSPPYDPMTSLAANDGQGNGLTIDMFKDGLFAALVHPPPTDVANSDTASSESPEPHGAHPHTDNDDVTTDEQHTAALSLIQSFGAPLLKSSEDGSDHFPHLQAQLGSTAESFFSEATIRDLMPVLAAAQSSTSTNSAPPVTNCSKDTSSPSAWARNAGRKKSHPVWDFFKDMKDITGTGGVVCLHCTWTGDDRSPNNLRTHLKKFHSDDGIFNRFSEKLAKNLRASTWWLNNVMPL</sequence>
<feature type="compositionally biased region" description="Polar residues" evidence="1">
    <location>
        <begin position="82"/>
        <end position="92"/>
    </location>
</feature>